<name>A0A0S3QW41_THET7</name>
<keyword evidence="10" id="KW-1185">Reference proteome</keyword>
<evidence type="ECO:0000259" key="8">
    <source>
        <dbReference type="PROSITE" id="PS51379"/>
    </source>
</evidence>
<dbReference type="Gene3D" id="1.10.1060.10">
    <property type="entry name" value="Alpha-helical ferredoxin"/>
    <property type="match status" value="1"/>
</dbReference>
<dbReference type="SUPFAM" id="SSF100950">
    <property type="entry name" value="NagB/RpiA/CoA transferase-like"/>
    <property type="match status" value="1"/>
</dbReference>
<sequence length="662" mass="74637">MRAGGKVIRIFKTPEEIKAYLEDPNIREALRRATKRFAEGREKTIAEIGNFKEIRKKTREIKEKALEKTDELWTHIVATFHDRGATVLEAVDAKDACEKIYKALNGAPFLIKGKSITSEEIGLNSFLEAKKVEVIETDLGERIIQLKKEKSSHLIVPAIHNSKEEVASLFSQYFKEEIPPDPYIITKKVRADLRKYFLGARAGLTGINVISGDPVAFYLMTNEGNGRLCATMPEVYITLTGYEKIVETMEDALWILKVLPRNSVGLRFGSYVSIFKAPFLWQKSRKWYVVVLDNGRKKALKDHVLHHALRCIRCGACMNVCPIYKVLSGLAFSHVYMGGIGVAWTAITESIEEAYKVATLCTGCGSCNEVCPVEIPISALVEEVRSRVENKHIIIEETASKIMVKRNRVFSSLAEAAKLTGLYPPKDSFTSRYHNPEGAIYLYVGCVIDQLMPEIAEETLKILDEIGVKAAVSREECCGLPAKVYGNKKEYTRLMLKNAKTYQDKPVLFLCDTCLSTFIEYDKGLTLLTLPELLLEKRARFVAKKPVKVALHIPCHLKIHEREASLIEFLETIEGIDLFRYSYERECCGGAGLYRYKLPEVSKAVFEERVGELLNNKIEVVVTTCPSCIEQFRENLKETGIEVLHLAQFLTKYTSCVSVASV</sequence>
<organism evidence="9 10">
    <name type="scientific">Thermosulfidibacter takaii (strain DSM 17441 / JCM 13301 / NBRC 103674 / ABI70S6)</name>
    <dbReference type="NCBI Taxonomy" id="1298851"/>
    <lineage>
        <taxon>Bacteria</taxon>
        <taxon>Pseudomonadati</taxon>
        <taxon>Thermosulfidibacterota</taxon>
        <taxon>Thermosulfidibacteria</taxon>
        <taxon>Thermosulfidibacterales</taxon>
        <taxon>Thermosulfidibacteraceae</taxon>
    </lineage>
</organism>
<evidence type="ECO:0000313" key="9">
    <source>
        <dbReference type="EMBL" id="BAT72517.1"/>
    </source>
</evidence>
<dbReference type="Pfam" id="PF02589">
    <property type="entry name" value="LUD_dom"/>
    <property type="match status" value="1"/>
</dbReference>
<dbReference type="PATRIC" id="fig|1298851.3.peg.1812"/>
<dbReference type="SUPFAM" id="SSF46548">
    <property type="entry name" value="alpha-helical ferredoxin"/>
    <property type="match status" value="1"/>
</dbReference>
<keyword evidence="5" id="KW-0249">Electron transport</keyword>
<feature type="domain" description="4Fe-4S ferredoxin-type" evidence="8">
    <location>
        <begin position="352"/>
        <end position="383"/>
    </location>
</feature>
<dbReference type="Pfam" id="PF13183">
    <property type="entry name" value="Fer4_8"/>
    <property type="match status" value="1"/>
</dbReference>
<dbReference type="GO" id="GO:0051539">
    <property type="term" value="F:4 iron, 4 sulfur cluster binding"/>
    <property type="evidence" value="ECO:0007669"/>
    <property type="project" value="UniProtKB-KW"/>
</dbReference>
<keyword evidence="4" id="KW-0677">Repeat</keyword>
<dbReference type="InterPro" id="IPR009051">
    <property type="entry name" value="Helical_ferredxn"/>
</dbReference>
<accession>A0A0S3QW41</accession>
<dbReference type="KEGG" id="ttk:TST_1733"/>
<evidence type="ECO:0000256" key="2">
    <source>
        <dbReference type="ARBA" id="ARBA00022485"/>
    </source>
</evidence>
<dbReference type="STRING" id="1298851.TST_1733"/>
<dbReference type="GO" id="GO:0016491">
    <property type="term" value="F:oxidoreductase activity"/>
    <property type="evidence" value="ECO:0007669"/>
    <property type="project" value="UniProtKB-ARBA"/>
</dbReference>
<evidence type="ECO:0000256" key="3">
    <source>
        <dbReference type="ARBA" id="ARBA00022723"/>
    </source>
</evidence>
<dbReference type="InterPro" id="IPR017896">
    <property type="entry name" value="4Fe4S_Fe-S-bd"/>
</dbReference>
<dbReference type="InterPro" id="IPR003741">
    <property type="entry name" value="LUD_dom"/>
</dbReference>
<keyword evidence="7" id="KW-0411">Iron-sulfur</keyword>
<dbReference type="PROSITE" id="PS00198">
    <property type="entry name" value="4FE4S_FER_1"/>
    <property type="match status" value="1"/>
</dbReference>
<keyword evidence="3" id="KW-0479">Metal-binding</keyword>
<feature type="domain" description="4Fe-4S ferredoxin-type" evidence="8">
    <location>
        <begin position="301"/>
        <end position="332"/>
    </location>
</feature>
<keyword evidence="6" id="KW-0408">Iron</keyword>
<evidence type="ECO:0000256" key="1">
    <source>
        <dbReference type="ARBA" id="ARBA00022448"/>
    </source>
</evidence>
<keyword evidence="1" id="KW-0813">Transport</keyword>
<dbReference type="PROSITE" id="PS51379">
    <property type="entry name" value="4FE4S_FER_2"/>
    <property type="match status" value="2"/>
</dbReference>
<evidence type="ECO:0000256" key="6">
    <source>
        <dbReference type="ARBA" id="ARBA00023004"/>
    </source>
</evidence>
<evidence type="ECO:0000313" key="10">
    <source>
        <dbReference type="Proteomes" id="UP000063234"/>
    </source>
</evidence>
<dbReference type="EMBL" id="AP013035">
    <property type="protein sequence ID" value="BAT72517.1"/>
    <property type="molecule type" value="Genomic_DNA"/>
</dbReference>
<dbReference type="GO" id="GO:0006089">
    <property type="term" value="P:lactate metabolic process"/>
    <property type="evidence" value="ECO:0007669"/>
    <property type="project" value="InterPro"/>
</dbReference>
<dbReference type="InterPro" id="IPR004452">
    <property type="entry name" value="LutB/LldF"/>
</dbReference>
<dbReference type="InterPro" id="IPR017900">
    <property type="entry name" value="4Fe4S_Fe_S_CS"/>
</dbReference>
<dbReference type="InterPro" id="IPR004017">
    <property type="entry name" value="Cys_rich_dom"/>
</dbReference>
<keyword evidence="2" id="KW-0004">4Fe-4S</keyword>
<evidence type="ECO:0000256" key="4">
    <source>
        <dbReference type="ARBA" id="ARBA00022737"/>
    </source>
</evidence>
<dbReference type="InterPro" id="IPR024185">
    <property type="entry name" value="FTHF_cligase-like_sf"/>
</dbReference>
<dbReference type="GO" id="GO:0046872">
    <property type="term" value="F:metal ion binding"/>
    <property type="evidence" value="ECO:0007669"/>
    <property type="project" value="UniProtKB-KW"/>
</dbReference>
<evidence type="ECO:0000256" key="5">
    <source>
        <dbReference type="ARBA" id="ARBA00022982"/>
    </source>
</evidence>
<dbReference type="Proteomes" id="UP000063234">
    <property type="component" value="Chromosome"/>
</dbReference>
<reference evidence="10" key="1">
    <citation type="journal article" date="2018" name="Science">
        <title>A primordial and reversible TCA cycle in a facultatively chemolithoautotrophic thermophile.</title>
        <authorList>
            <person name="Nunoura T."/>
            <person name="Chikaraishi Y."/>
            <person name="Izaki R."/>
            <person name="Suwa T."/>
            <person name="Sato T."/>
            <person name="Harada T."/>
            <person name="Mori K."/>
            <person name="Kato Y."/>
            <person name="Miyazaki M."/>
            <person name="Shimamura S."/>
            <person name="Yanagawa K."/>
            <person name="Shuto A."/>
            <person name="Ohkouchi N."/>
            <person name="Fujita N."/>
            <person name="Takaki Y."/>
            <person name="Atomi H."/>
            <person name="Takai K."/>
        </authorList>
    </citation>
    <scope>NUCLEOTIDE SEQUENCE [LARGE SCALE GENOMIC DNA]</scope>
    <source>
        <strain evidence="10">DSM 17441 / JCM 13301 / NBRC 103674 / ABI70S6</strain>
    </source>
</reference>
<protein>
    <recommendedName>
        <fullName evidence="8">4Fe-4S ferredoxin-type domain-containing protein</fullName>
    </recommendedName>
</protein>
<evidence type="ECO:0000256" key="7">
    <source>
        <dbReference type="ARBA" id="ARBA00023014"/>
    </source>
</evidence>
<dbReference type="PANTHER" id="PTHR47153:SF2">
    <property type="entry name" value="LACTATE UTILIZATION PROTEIN B"/>
    <property type="match status" value="1"/>
</dbReference>
<proteinExistence type="predicted"/>
<dbReference type="PANTHER" id="PTHR47153">
    <property type="entry name" value="LACTATE UTILIZATION PROTEIN B"/>
    <property type="match status" value="1"/>
</dbReference>
<gene>
    <name evidence="9" type="primary">ykgG</name>
    <name evidence="9" type="ORF">TST_1733</name>
</gene>
<dbReference type="Pfam" id="PF02754">
    <property type="entry name" value="CCG"/>
    <property type="match status" value="2"/>
</dbReference>
<dbReference type="Gene3D" id="3.40.50.10420">
    <property type="entry name" value="NagB/RpiA/CoA transferase-like"/>
    <property type="match status" value="1"/>
</dbReference>
<dbReference type="AlphaFoldDB" id="A0A0S3QW41"/>
<dbReference type="InterPro" id="IPR037171">
    <property type="entry name" value="NagB/RpiA_transferase-like"/>
</dbReference>